<comment type="catalytic activity">
    <reaction evidence="1">
        <text>Random endo-hydrolysis of N-acetyl-beta-D-glucosaminide (1-&gt;4)-beta-linkages in chitin and chitodextrins.</text>
        <dbReference type="EC" id="3.2.1.14"/>
    </reaction>
</comment>
<dbReference type="Gene3D" id="3.20.20.80">
    <property type="entry name" value="Glycosidases"/>
    <property type="match status" value="1"/>
</dbReference>
<dbReference type="InterPro" id="IPR017853">
    <property type="entry name" value="GH"/>
</dbReference>
<keyword evidence="4" id="KW-0624">Polysaccharide degradation</keyword>
<dbReference type="GO" id="GO:0006032">
    <property type="term" value="P:chitin catabolic process"/>
    <property type="evidence" value="ECO:0007669"/>
    <property type="project" value="UniProtKB-KW"/>
</dbReference>
<keyword evidence="5 6" id="KW-0326">Glycosidase</keyword>
<evidence type="ECO:0000256" key="4">
    <source>
        <dbReference type="ARBA" id="ARBA00023024"/>
    </source>
</evidence>
<evidence type="ECO:0000259" key="8">
    <source>
        <dbReference type="PROSITE" id="PS51910"/>
    </source>
</evidence>
<dbReference type="GO" id="GO:0008843">
    <property type="term" value="F:endochitinase activity"/>
    <property type="evidence" value="ECO:0007669"/>
    <property type="project" value="UniProtKB-EC"/>
</dbReference>
<dbReference type="SMART" id="SM00636">
    <property type="entry name" value="Glyco_18"/>
    <property type="match status" value="1"/>
</dbReference>
<evidence type="ECO:0000313" key="9">
    <source>
        <dbReference type="EMBL" id="MDV2621891.1"/>
    </source>
</evidence>
<dbReference type="Proteomes" id="UP001280897">
    <property type="component" value="Unassembled WGS sequence"/>
</dbReference>
<dbReference type="PROSITE" id="PS01095">
    <property type="entry name" value="GH18_1"/>
    <property type="match status" value="1"/>
</dbReference>
<dbReference type="PANTHER" id="PTHR11177:SF317">
    <property type="entry name" value="CHITINASE 12-RELATED"/>
    <property type="match status" value="1"/>
</dbReference>
<reference evidence="9" key="1">
    <citation type="journal article" date="2023" name="PeerJ">
        <title>Selection and evaluation of lactic acid bacteria from chicken feces in Thailand as potential probiotics.</title>
        <authorList>
            <person name="Khurajog B."/>
            <person name="Disastra Y."/>
            <person name="Lawwyne L.D."/>
            <person name="Sirichokchatchawan W."/>
            <person name="Niyomtham W."/>
            <person name="Yindee J."/>
            <person name="Hampson D.J."/>
            <person name="Prapasarakul N."/>
        </authorList>
    </citation>
    <scope>NUCLEOTIDE SEQUENCE</scope>
    <source>
        <strain evidence="9">BF9</strain>
    </source>
</reference>
<dbReference type="InterPro" id="IPR011583">
    <property type="entry name" value="Chitinase_II/V-like_cat"/>
</dbReference>
<evidence type="ECO:0000256" key="6">
    <source>
        <dbReference type="RuleBase" id="RU000489"/>
    </source>
</evidence>
<sequence>MTVIMGYLHGRQNWKIKQIPGEKLTHINYAFAKIEGLNLVDKGAHFKQIATIKQHFPNLKVNISIGGWGAEGFSDAVLNADSRNKFATNIINFIQQYGIDGVDFDWEYPGSALGGIKSRTQDAENFYAFLKVLREKLASCSDEYEISAAIAGDPSLLTSLINGEKLSIAEYLDYLNVMTYDLRGSWTNITGHQTNLFPYDAIEGELSINTTVKYLIAKQVPTDKIVIGSAAYSRDWREVDQQAPSPVGALAKEKGTQTTPYQKISQLIAQKPQCYFWDEKANAPYYFDEQVFRSFDDEKSMESKVKYVQQQRLGGLMLWELSLDPQNQLISAATNALDK</sequence>
<dbReference type="PANTHER" id="PTHR11177">
    <property type="entry name" value="CHITINASE"/>
    <property type="match status" value="1"/>
</dbReference>
<reference evidence="9" key="2">
    <citation type="submission" date="2023-10" db="EMBL/GenBank/DDBJ databases">
        <authorList>
            <person name="Khurajog B."/>
        </authorList>
    </citation>
    <scope>NUCLEOTIDE SEQUENCE</scope>
    <source>
        <strain evidence="9">BF9</strain>
    </source>
</reference>
<protein>
    <recommendedName>
        <fullName evidence="2">chitinase</fullName>
        <ecNumber evidence="2">3.2.1.14</ecNumber>
    </recommendedName>
</protein>
<dbReference type="EC" id="3.2.1.14" evidence="2"/>
<evidence type="ECO:0000256" key="2">
    <source>
        <dbReference type="ARBA" id="ARBA00012729"/>
    </source>
</evidence>
<keyword evidence="4" id="KW-0146">Chitin degradation</keyword>
<evidence type="ECO:0000256" key="5">
    <source>
        <dbReference type="ARBA" id="ARBA00023295"/>
    </source>
</evidence>
<dbReference type="InterPro" id="IPR001579">
    <property type="entry name" value="Glyco_hydro_18_chit_AS"/>
</dbReference>
<keyword evidence="3 6" id="KW-0378">Hydrolase</keyword>
<feature type="domain" description="GH18" evidence="8">
    <location>
        <begin position="2"/>
        <end position="339"/>
    </location>
</feature>
<comment type="similarity">
    <text evidence="7">Belongs to the glycosyl hydrolase 18 family.</text>
</comment>
<dbReference type="InterPro" id="IPR001223">
    <property type="entry name" value="Glyco_hydro18_cat"/>
</dbReference>
<proteinExistence type="inferred from homology"/>
<dbReference type="Pfam" id="PF00704">
    <property type="entry name" value="Glyco_hydro_18"/>
    <property type="match status" value="1"/>
</dbReference>
<accession>A0AAW8YJZ8</accession>
<dbReference type="RefSeq" id="WP_008841886.1">
    <property type="nucleotide sequence ID" value="NZ_CP066046.1"/>
</dbReference>
<comment type="caution">
    <text evidence="9">The sequence shown here is derived from an EMBL/GenBank/DDBJ whole genome shotgun (WGS) entry which is preliminary data.</text>
</comment>
<evidence type="ECO:0000313" key="10">
    <source>
        <dbReference type="Proteomes" id="UP001280897"/>
    </source>
</evidence>
<gene>
    <name evidence="9" type="ORF">R0G89_09125</name>
</gene>
<dbReference type="AlphaFoldDB" id="A0AAW8YJZ8"/>
<organism evidence="9 10">
    <name type="scientific">Pediococcus acidilactici</name>
    <dbReference type="NCBI Taxonomy" id="1254"/>
    <lineage>
        <taxon>Bacteria</taxon>
        <taxon>Bacillati</taxon>
        <taxon>Bacillota</taxon>
        <taxon>Bacilli</taxon>
        <taxon>Lactobacillales</taxon>
        <taxon>Lactobacillaceae</taxon>
        <taxon>Pediococcus</taxon>
        <taxon>Pediococcus acidilactici group</taxon>
    </lineage>
</organism>
<keyword evidence="4" id="KW-0119">Carbohydrate metabolism</keyword>
<name>A0AAW8YJZ8_PEDAC</name>
<dbReference type="SUPFAM" id="SSF51445">
    <property type="entry name" value="(Trans)glycosidases"/>
    <property type="match status" value="1"/>
</dbReference>
<dbReference type="GO" id="GO:0008061">
    <property type="term" value="F:chitin binding"/>
    <property type="evidence" value="ECO:0007669"/>
    <property type="project" value="InterPro"/>
</dbReference>
<dbReference type="Gene3D" id="3.10.50.10">
    <property type="match status" value="1"/>
</dbReference>
<dbReference type="PROSITE" id="PS51910">
    <property type="entry name" value="GH18_2"/>
    <property type="match status" value="1"/>
</dbReference>
<evidence type="ECO:0000256" key="7">
    <source>
        <dbReference type="RuleBase" id="RU004453"/>
    </source>
</evidence>
<evidence type="ECO:0000256" key="1">
    <source>
        <dbReference type="ARBA" id="ARBA00000822"/>
    </source>
</evidence>
<dbReference type="InterPro" id="IPR029070">
    <property type="entry name" value="Chitinase_insertion_sf"/>
</dbReference>
<dbReference type="InterPro" id="IPR050314">
    <property type="entry name" value="Glycosyl_Hydrlase_18"/>
</dbReference>
<dbReference type="GO" id="GO:0005975">
    <property type="term" value="P:carbohydrate metabolic process"/>
    <property type="evidence" value="ECO:0007669"/>
    <property type="project" value="InterPro"/>
</dbReference>
<evidence type="ECO:0000256" key="3">
    <source>
        <dbReference type="ARBA" id="ARBA00022801"/>
    </source>
</evidence>
<dbReference type="SUPFAM" id="SSF54556">
    <property type="entry name" value="Chitinase insertion domain"/>
    <property type="match status" value="1"/>
</dbReference>
<dbReference type="EMBL" id="JAWJAV010000006">
    <property type="protein sequence ID" value="MDV2621891.1"/>
    <property type="molecule type" value="Genomic_DNA"/>
</dbReference>